<evidence type="ECO:0000313" key="1">
    <source>
        <dbReference type="EMBL" id="GAA3383881.1"/>
    </source>
</evidence>
<dbReference type="EMBL" id="BAAAYN010000006">
    <property type="protein sequence ID" value="GAA3383881.1"/>
    <property type="molecule type" value="Genomic_DNA"/>
</dbReference>
<comment type="caution">
    <text evidence="1">The sequence shown here is derived from an EMBL/GenBank/DDBJ whole genome shotgun (WGS) entry which is preliminary data.</text>
</comment>
<proteinExistence type="predicted"/>
<organism evidence="1 2">
    <name type="scientific">Cryptosporangium minutisporangium</name>
    <dbReference type="NCBI Taxonomy" id="113569"/>
    <lineage>
        <taxon>Bacteria</taxon>
        <taxon>Bacillati</taxon>
        <taxon>Actinomycetota</taxon>
        <taxon>Actinomycetes</taxon>
        <taxon>Cryptosporangiales</taxon>
        <taxon>Cryptosporangiaceae</taxon>
        <taxon>Cryptosporangium</taxon>
    </lineage>
</organism>
<accession>A0ABP6SSQ5</accession>
<evidence type="ECO:0008006" key="3">
    <source>
        <dbReference type="Google" id="ProtNLM"/>
    </source>
</evidence>
<protein>
    <recommendedName>
        <fullName evidence="3">Carboxypeptidase regulatory-like domain-containing protein</fullName>
    </recommendedName>
</protein>
<name>A0ABP6SSQ5_9ACTN</name>
<reference evidence="2" key="1">
    <citation type="journal article" date="2019" name="Int. J. Syst. Evol. Microbiol.">
        <title>The Global Catalogue of Microorganisms (GCM) 10K type strain sequencing project: providing services to taxonomists for standard genome sequencing and annotation.</title>
        <authorList>
            <consortium name="The Broad Institute Genomics Platform"/>
            <consortium name="The Broad Institute Genome Sequencing Center for Infectious Disease"/>
            <person name="Wu L."/>
            <person name="Ma J."/>
        </authorList>
    </citation>
    <scope>NUCLEOTIDE SEQUENCE [LARGE SCALE GENOMIC DNA]</scope>
    <source>
        <strain evidence="2">JCM 9458</strain>
    </source>
</reference>
<sequence>MSTEWTDDELLTELGRALAEEASVPPSVAAAGRSLFAWRDFAAGLATLTSDSAAAGSVPLIRSGRGARRSLAFEAPGLTVEVDVESDPDALRGYVVVEAGRPTHVVVETVGAEPVRAEVDEAGYFAIDAYSPSGAAFRLRCGGFVTPWIR</sequence>
<evidence type="ECO:0000313" key="2">
    <source>
        <dbReference type="Proteomes" id="UP001501676"/>
    </source>
</evidence>
<keyword evidence="2" id="KW-1185">Reference proteome</keyword>
<dbReference type="Proteomes" id="UP001501676">
    <property type="component" value="Unassembled WGS sequence"/>
</dbReference>
<dbReference type="RefSeq" id="WP_345726903.1">
    <property type="nucleotide sequence ID" value="NZ_BAAAYN010000006.1"/>
</dbReference>
<gene>
    <name evidence="1" type="ORF">GCM10020369_11500</name>
</gene>